<feature type="domain" description="VOC" evidence="1">
    <location>
        <begin position="9"/>
        <end position="124"/>
    </location>
</feature>
<dbReference type="Gene3D" id="3.10.180.10">
    <property type="entry name" value="2,3-Dihydroxybiphenyl 1,2-Dioxygenase, domain 1"/>
    <property type="match status" value="1"/>
</dbReference>
<dbReference type="PANTHER" id="PTHR21366:SF14">
    <property type="entry name" value="GLYOXALASE DOMAIN-CONTAINING PROTEIN 5"/>
    <property type="match status" value="1"/>
</dbReference>
<organism evidence="2 3">
    <name type="scientific">Sphingomonas psychrolutea</name>
    <dbReference type="NCBI Taxonomy" id="1259676"/>
    <lineage>
        <taxon>Bacteria</taxon>
        <taxon>Pseudomonadati</taxon>
        <taxon>Pseudomonadota</taxon>
        <taxon>Alphaproteobacteria</taxon>
        <taxon>Sphingomonadales</taxon>
        <taxon>Sphingomonadaceae</taxon>
        <taxon>Sphingomonas</taxon>
    </lineage>
</organism>
<keyword evidence="3" id="KW-1185">Reference proteome</keyword>
<evidence type="ECO:0000259" key="1">
    <source>
        <dbReference type="PROSITE" id="PS51819"/>
    </source>
</evidence>
<proteinExistence type="predicted"/>
<evidence type="ECO:0000313" key="3">
    <source>
        <dbReference type="Proteomes" id="UP000618591"/>
    </source>
</evidence>
<dbReference type="GO" id="GO:0016829">
    <property type="term" value="F:lyase activity"/>
    <property type="evidence" value="ECO:0007669"/>
    <property type="project" value="UniProtKB-KW"/>
</dbReference>
<dbReference type="EMBL" id="BMDW01000013">
    <property type="protein sequence ID" value="GGA52058.1"/>
    <property type="molecule type" value="Genomic_DNA"/>
</dbReference>
<gene>
    <name evidence="2" type="ORF">GCM10011395_23020</name>
</gene>
<accession>A0ABQ1GY26</accession>
<dbReference type="SUPFAM" id="SSF54593">
    <property type="entry name" value="Glyoxalase/Bleomycin resistance protein/Dihydroxybiphenyl dioxygenase"/>
    <property type="match status" value="1"/>
</dbReference>
<protein>
    <submittedName>
        <fullName evidence="2">Lactoylglutathione lyase</fullName>
    </submittedName>
</protein>
<dbReference type="InterPro" id="IPR004360">
    <property type="entry name" value="Glyas_Fos-R_dOase_dom"/>
</dbReference>
<name>A0ABQ1GY26_9SPHN</name>
<reference evidence="3" key="1">
    <citation type="journal article" date="2019" name="Int. J. Syst. Evol. Microbiol.">
        <title>The Global Catalogue of Microorganisms (GCM) 10K type strain sequencing project: providing services to taxonomists for standard genome sequencing and annotation.</title>
        <authorList>
            <consortium name="The Broad Institute Genomics Platform"/>
            <consortium name="The Broad Institute Genome Sequencing Center for Infectious Disease"/>
            <person name="Wu L."/>
            <person name="Ma J."/>
        </authorList>
    </citation>
    <scope>NUCLEOTIDE SEQUENCE [LARGE SCALE GENOMIC DNA]</scope>
    <source>
        <strain evidence="3">CGMCC 1.10106</strain>
    </source>
</reference>
<dbReference type="PANTHER" id="PTHR21366">
    <property type="entry name" value="GLYOXALASE FAMILY PROTEIN"/>
    <property type="match status" value="1"/>
</dbReference>
<dbReference type="RefSeq" id="WP_188447600.1">
    <property type="nucleotide sequence ID" value="NZ_BMDW01000013.1"/>
</dbReference>
<dbReference type="PROSITE" id="PS51819">
    <property type="entry name" value="VOC"/>
    <property type="match status" value="1"/>
</dbReference>
<evidence type="ECO:0000313" key="2">
    <source>
        <dbReference type="EMBL" id="GGA52058.1"/>
    </source>
</evidence>
<dbReference type="InterPro" id="IPR037523">
    <property type="entry name" value="VOC_core"/>
</dbReference>
<comment type="caution">
    <text evidence="2">The sequence shown here is derived from an EMBL/GenBank/DDBJ whole genome shotgun (WGS) entry which is preliminary data.</text>
</comment>
<dbReference type="InterPro" id="IPR029068">
    <property type="entry name" value="Glyas_Bleomycin-R_OHBP_Dase"/>
</dbReference>
<dbReference type="InterPro" id="IPR050383">
    <property type="entry name" value="GlyoxalaseI/FosfomycinResist"/>
</dbReference>
<sequence length="126" mass="13406">MTRPFAIRGIDHVVLRAHDAPALIAFYADTLGCPVERTIDGLTQLRAGAALIDIVARDPHDAAGCNMDHLCLTLESFDADRVAAWLRENGVAIGEIATRYGAGGYGISIYLTDPEGNGLELRAAAD</sequence>
<dbReference type="Pfam" id="PF00903">
    <property type="entry name" value="Glyoxalase"/>
    <property type="match status" value="1"/>
</dbReference>
<keyword evidence="2" id="KW-0456">Lyase</keyword>
<dbReference type="Proteomes" id="UP000618591">
    <property type="component" value="Unassembled WGS sequence"/>
</dbReference>